<dbReference type="PROSITE" id="PS51725">
    <property type="entry name" value="ABM"/>
    <property type="match status" value="1"/>
</dbReference>
<dbReference type="SUPFAM" id="SSF54909">
    <property type="entry name" value="Dimeric alpha+beta barrel"/>
    <property type="match status" value="1"/>
</dbReference>
<dbReference type="AlphaFoldDB" id="A0AAP2GS59"/>
<dbReference type="InterPro" id="IPR007138">
    <property type="entry name" value="ABM_dom"/>
</dbReference>
<proteinExistence type="predicted"/>
<protein>
    <submittedName>
        <fullName evidence="2">Antibiotic biosynthesis monooxygenase</fullName>
    </submittedName>
</protein>
<organism evidence="2 3">
    <name type="scientific">Chryseosolibacter histidini</name>
    <dbReference type="NCBI Taxonomy" id="2782349"/>
    <lineage>
        <taxon>Bacteria</taxon>
        <taxon>Pseudomonadati</taxon>
        <taxon>Bacteroidota</taxon>
        <taxon>Cytophagia</taxon>
        <taxon>Cytophagales</taxon>
        <taxon>Chryseotaleaceae</taxon>
        <taxon>Chryseosolibacter</taxon>
    </lineage>
</organism>
<dbReference type="RefSeq" id="WP_254169468.1">
    <property type="nucleotide sequence ID" value="NZ_JAHESF010000048.1"/>
</dbReference>
<evidence type="ECO:0000313" key="2">
    <source>
        <dbReference type="EMBL" id="MBT1700780.1"/>
    </source>
</evidence>
<gene>
    <name evidence="2" type="ORF">KK083_28070</name>
</gene>
<reference evidence="2 3" key="1">
    <citation type="submission" date="2021-05" db="EMBL/GenBank/DDBJ databases">
        <title>A Polyphasic approach of four new species of the genus Ohtaekwangia: Ohtaekwangia histidinii sp. nov., Ohtaekwangia cretensis sp. nov., Ohtaekwangia indiensis sp. nov., Ohtaekwangia reichenbachii sp. nov. from diverse environment.</title>
        <authorList>
            <person name="Octaviana S."/>
        </authorList>
    </citation>
    <scope>NUCLEOTIDE SEQUENCE [LARGE SCALE GENOMIC DNA]</scope>
    <source>
        <strain evidence="2 3">PWU4</strain>
    </source>
</reference>
<sequence length="107" mass="12556">MNKNKNYSVEIIRYSVPADQRASFEKAYNSAAEFLQSSPFCLGYEIIHGTDEPSNYIVRIHWTSTEDHLNGFRKSKEFGSFFNLVKPFYSNIQEMKHYELTSTIWSK</sequence>
<name>A0AAP2GS59_9BACT</name>
<dbReference type="Pfam" id="PF03992">
    <property type="entry name" value="ABM"/>
    <property type="match status" value="1"/>
</dbReference>
<keyword evidence="2" id="KW-0560">Oxidoreductase</keyword>
<dbReference type="Gene3D" id="3.30.70.100">
    <property type="match status" value="1"/>
</dbReference>
<dbReference type="GO" id="GO:0004497">
    <property type="term" value="F:monooxygenase activity"/>
    <property type="evidence" value="ECO:0007669"/>
    <property type="project" value="UniProtKB-KW"/>
</dbReference>
<keyword evidence="2" id="KW-0503">Monooxygenase</keyword>
<comment type="caution">
    <text evidence="2">The sequence shown here is derived from an EMBL/GenBank/DDBJ whole genome shotgun (WGS) entry which is preliminary data.</text>
</comment>
<keyword evidence="3" id="KW-1185">Reference proteome</keyword>
<dbReference type="EMBL" id="JAHESF010000048">
    <property type="protein sequence ID" value="MBT1700780.1"/>
    <property type="molecule type" value="Genomic_DNA"/>
</dbReference>
<dbReference type="Proteomes" id="UP001319200">
    <property type="component" value="Unassembled WGS sequence"/>
</dbReference>
<evidence type="ECO:0000259" key="1">
    <source>
        <dbReference type="PROSITE" id="PS51725"/>
    </source>
</evidence>
<dbReference type="InterPro" id="IPR011008">
    <property type="entry name" value="Dimeric_a/b-barrel"/>
</dbReference>
<feature type="domain" description="ABM" evidence="1">
    <location>
        <begin position="8"/>
        <end position="98"/>
    </location>
</feature>
<accession>A0AAP2GS59</accession>
<evidence type="ECO:0000313" key="3">
    <source>
        <dbReference type="Proteomes" id="UP001319200"/>
    </source>
</evidence>